<proteinExistence type="predicted"/>
<name>A0A4Y2VF71_ARAVE</name>
<feature type="domain" description="Reverse transcriptase" evidence="1">
    <location>
        <begin position="24"/>
        <end position="95"/>
    </location>
</feature>
<dbReference type="Proteomes" id="UP000499080">
    <property type="component" value="Unassembled WGS sequence"/>
</dbReference>
<dbReference type="SUPFAM" id="SSF56672">
    <property type="entry name" value="DNA/RNA polymerases"/>
    <property type="match status" value="1"/>
</dbReference>
<evidence type="ECO:0000259" key="1">
    <source>
        <dbReference type="Pfam" id="PF00078"/>
    </source>
</evidence>
<dbReference type="InterPro" id="IPR000477">
    <property type="entry name" value="RT_dom"/>
</dbReference>
<dbReference type="Gene3D" id="3.30.70.270">
    <property type="match status" value="2"/>
</dbReference>
<evidence type="ECO:0000313" key="3">
    <source>
        <dbReference type="Proteomes" id="UP000499080"/>
    </source>
</evidence>
<accession>A0A4Y2VF71</accession>
<reference evidence="2 3" key="1">
    <citation type="journal article" date="2019" name="Sci. Rep.">
        <title>Orb-weaving spider Araneus ventricosus genome elucidates the spidroin gene catalogue.</title>
        <authorList>
            <person name="Kono N."/>
            <person name="Nakamura H."/>
            <person name="Ohtoshi R."/>
            <person name="Moran D.A.P."/>
            <person name="Shinohara A."/>
            <person name="Yoshida Y."/>
            <person name="Fujiwara M."/>
            <person name="Mori M."/>
            <person name="Tomita M."/>
            <person name="Arakawa K."/>
        </authorList>
    </citation>
    <scope>NUCLEOTIDE SEQUENCE [LARGE SCALE GENOMIC DNA]</scope>
</reference>
<dbReference type="Pfam" id="PF00078">
    <property type="entry name" value="RVT_1"/>
    <property type="match status" value="1"/>
</dbReference>
<dbReference type="OrthoDB" id="6426130at2759"/>
<dbReference type="InterPro" id="IPR043128">
    <property type="entry name" value="Rev_trsase/Diguanyl_cyclase"/>
</dbReference>
<dbReference type="InterPro" id="IPR051320">
    <property type="entry name" value="Viral_Replic_Matur_Polypro"/>
</dbReference>
<dbReference type="PANTHER" id="PTHR33064">
    <property type="entry name" value="POL PROTEIN"/>
    <property type="match status" value="1"/>
</dbReference>
<protein>
    <recommendedName>
        <fullName evidence="1">Reverse transcriptase domain-containing protein</fullName>
    </recommendedName>
</protein>
<dbReference type="EMBL" id="BGPR01046023">
    <property type="protein sequence ID" value="GBO22974.1"/>
    <property type="molecule type" value="Genomic_DNA"/>
</dbReference>
<keyword evidence="3" id="KW-1185">Reference proteome</keyword>
<gene>
    <name evidence="2" type="ORF">AVEN_235707_1</name>
</gene>
<dbReference type="PANTHER" id="PTHR33064:SF37">
    <property type="entry name" value="RIBONUCLEASE H"/>
    <property type="match status" value="1"/>
</dbReference>
<comment type="caution">
    <text evidence="2">The sequence shown here is derived from an EMBL/GenBank/DDBJ whole genome shotgun (WGS) entry which is preliminary data.</text>
</comment>
<dbReference type="GO" id="GO:0071897">
    <property type="term" value="P:DNA biosynthetic process"/>
    <property type="evidence" value="ECO:0007669"/>
    <property type="project" value="UniProtKB-ARBA"/>
</dbReference>
<evidence type="ECO:0000313" key="2">
    <source>
        <dbReference type="EMBL" id="GBO22974.1"/>
    </source>
</evidence>
<sequence>MCQDSCCNTIWTFRIPLHVIWTSNAAAMFQKFIYHVLRGMGFCVPYFGDVLVASESDSQYLERLKQVFLSFEEYGVRFNASKSVLGKSSVKFLGHLVTPGGITPLSEKLSVVTNFPESSTVRELCRFLTLINFYRHFVPNIARTQAVLNVYLKGPRKMTKYRSLTHRKPETHLKCVSMTWKGLLSCIILLLMPLLLL</sequence>
<organism evidence="2 3">
    <name type="scientific">Araneus ventricosus</name>
    <name type="common">Orbweaver spider</name>
    <name type="synonym">Epeira ventricosa</name>
    <dbReference type="NCBI Taxonomy" id="182803"/>
    <lineage>
        <taxon>Eukaryota</taxon>
        <taxon>Metazoa</taxon>
        <taxon>Ecdysozoa</taxon>
        <taxon>Arthropoda</taxon>
        <taxon>Chelicerata</taxon>
        <taxon>Arachnida</taxon>
        <taxon>Araneae</taxon>
        <taxon>Araneomorphae</taxon>
        <taxon>Entelegynae</taxon>
        <taxon>Araneoidea</taxon>
        <taxon>Araneidae</taxon>
        <taxon>Araneus</taxon>
    </lineage>
</organism>
<dbReference type="InterPro" id="IPR043502">
    <property type="entry name" value="DNA/RNA_pol_sf"/>
</dbReference>
<dbReference type="AlphaFoldDB" id="A0A4Y2VF71"/>